<dbReference type="GO" id="GO:0035091">
    <property type="term" value="F:phosphatidylinositol binding"/>
    <property type="evidence" value="ECO:0007669"/>
    <property type="project" value="InterPro"/>
</dbReference>
<keyword evidence="3" id="KW-1185">Reference proteome</keyword>
<accession>A0A9W6ZXH1</accession>
<dbReference type="AlphaFoldDB" id="A0A9W6ZXH1"/>
<evidence type="ECO:0000313" key="2">
    <source>
        <dbReference type="EMBL" id="GMH62217.1"/>
    </source>
</evidence>
<reference evidence="3" key="1">
    <citation type="journal article" date="2023" name="Commun. Biol.">
        <title>Genome analysis of Parmales, the sister group of diatoms, reveals the evolutionary specialization of diatoms from phago-mixotrophs to photoautotrophs.</title>
        <authorList>
            <person name="Ban H."/>
            <person name="Sato S."/>
            <person name="Yoshikawa S."/>
            <person name="Yamada K."/>
            <person name="Nakamura Y."/>
            <person name="Ichinomiya M."/>
            <person name="Sato N."/>
            <person name="Blanc-Mathieu R."/>
            <person name="Endo H."/>
            <person name="Kuwata A."/>
            <person name="Ogata H."/>
        </authorList>
    </citation>
    <scope>NUCLEOTIDE SEQUENCE [LARGE SCALE GENOMIC DNA]</scope>
    <source>
        <strain evidence="3">NIES 3701</strain>
    </source>
</reference>
<feature type="region of interest" description="Disordered" evidence="1">
    <location>
        <begin position="66"/>
        <end position="118"/>
    </location>
</feature>
<dbReference type="SUPFAM" id="SSF64268">
    <property type="entry name" value="PX domain"/>
    <property type="match status" value="1"/>
</dbReference>
<evidence type="ECO:0000256" key="1">
    <source>
        <dbReference type="SAM" id="MobiDB-lite"/>
    </source>
</evidence>
<evidence type="ECO:0008006" key="4">
    <source>
        <dbReference type="Google" id="ProtNLM"/>
    </source>
</evidence>
<dbReference type="Proteomes" id="UP001165085">
    <property type="component" value="Unassembled WGS sequence"/>
</dbReference>
<dbReference type="EMBL" id="BRXY01000076">
    <property type="protein sequence ID" value="GMH62217.1"/>
    <property type="molecule type" value="Genomic_DNA"/>
</dbReference>
<gene>
    <name evidence="2" type="ORF">TrST_g5495</name>
</gene>
<feature type="compositionally biased region" description="Low complexity" evidence="1">
    <location>
        <begin position="100"/>
        <end position="114"/>
    </location>
</feature>
<organism evidence="2 3">
    <name type="scientific">Triparma strigata</name>
    <dbReference type="NCBI Taxonomy" id="1606541"/>
    <lineage>
        <taxon>Eukaryota</taxon>
        <taxon>Sar</taxon>
        <taxon>Stramenopiles</taxon>
        <taxon>Ochrophyta</taxon>
        <taxon>Bolidophyceae</taxon>
        <taxon>Parmales</taxon>
        <taxon>Triparmaceae</taxon>
        <taxon>Triparma</taxon>
    </lineage>
</organism>
<proteinExistence type="predicted"/>
<evidence type="ECO:0000313" key="3">
    <source>
        <dbReference type="Proteomes" id="UP001165085"/>
    </source>
</evidence>
<name>A0A9W6ZXH1_9STRA</name>
<dbReference type="OrthoDB" id="10645910at2759"/>
<dbReference type="Gene3D" id="3.30.1520.10">
    <property type="entry name" value="Phox-like domain"/>
    <property type="match status" value="1"/>
</dbReference>
<comment type="caution">
    <text evidence="2">The sequence shown here is derived from an EMBL/GenBank/DDBJ whole genome shotgun (WGS) entry which is preliminary data.</text>
</comment>
<feature type="compositionally biased region" description="Low complexity" evidence="1">
    <location>
        <begin position="66"/>
        <end position="92"/>
    </location>
</feature>
<protein>
    <recommendedName>
        <fullName evidence="4">PX domain-containing protein</fullName>
    </recommendedName>
</protein>
<sequence length="204" mass="21970">MPSRTSFTIQTNSDSHSFISPTNSSSPTKSGRNSFLHVVPEILDNMDNARASGIYDAGALESYRSTLTSPSSFSTPHKSYSTNSTLSSSSSTTPPPISPSTPSLSSPNLNSILLTPPPSTLSPPPLLLPWPTSPSTPLNLTLPTHTSHPTHITYTLHLTTSLKTYTLKKRYTDFLTLSTSLNSTRDLPANVLNEEDVRTILTGI</sequence>
<dbReference type="InterPro" id="IPR036871">
    <property type="entry name" value="PX_dom_sf"/>
</dbReference>
<feature type="region of interest" description="Disordered" evidence="1">
    <location>
        <begin position="1"/>
        <end position="32"/>
    </location>
</feature>